<gene>
    <name evidence="3" type="ORF">ACHAWO_011050</name>
</gene>
<evidence type="ECO:0000313" key="4">
    <source>
        <dbReference type="Proteomes" id="UP001530400"/>
    </source>
</evidence>
<dbReference type="SUPFAM" id="SSF159501">
    <property type="entry name" value="EreA/ChaN-like"/>
    <property type="match status" value="1"/>
</dbReference>
<feature type="chain" id="PRO_5044777757" description="Haem-binding uptake Tiki superfamily ChaN domain-containing protein" evidence="1">
    <location>
        <begin position="22"/>
        <end position="484"/>
    </location>
</feature>
<proteinExistence type="predicted"/>
<name>A0ABD3N4P8_9STRA</name>
<sequence length="484" mass="52638">MKQRLSLSAAALLLSISRIEAFVPPEGLCTRCEQSPSQQNRFAIFSHRDEEEGSTGQPTRRSVLQSTAISLATIASSTSQTAQASLLNPFAQPEPQAFTPSKRCTAYLVDSTIPPSLIPYRAQREAAILKNLGMGGGTSKEPFLQDELNLNNFMNKAVFGVIDSVSGAVSGSGSENKGAASFVFLGANFDSTSPTALGDVDADGELAVSLMKDMCRPREREGNTAVGLAFAPVGAQDALDEYVKSSGDGGAMEKVMKALKAAGADEYLMERHVPILQFARSKSFPLLALSPDPADLKTLQKGGLQSLDPARRDMYVADAEGFIDLTRDPKFKLYTDKSLIKDFKPSSETIPEDQIKAEQANYFAEKILVHEAAATKVAQWAASRPNSLVITVASIPDVRFMGGMNGRVPRVYNKLNDKVEISEDAVTTILLNPSAKETLSQNKWLRLEIGTAPDNWAYQTKVADYFWFSSMPKVNMLPRMMNEQ</sequence>
<dbReference type="EMBL" id="JALLPJ020001330">
    <property type="protein sequence ID" value="KAL3769537.1"/>
    <property type="molecule type" value="Genomic_DNA"/>
</dbReference>
<protein>
    <recommendedName>
        <fullName evidence="2">Haem-binding uptake Tiki superfamily ChaN domain-containing protein</fullName>
    </recommendedName>
</protein>
<dbReference type="Pfam" id="PF04187">
    <property type="entry name" value="Cofac_haem_bdg"/>
    <property type="match status" value="1"/>
</dbReference>
<feature type="domain" description="Haem-binding uptake Tiki superfamily ChaN" evidence="2">
    <location>
        <begin position="203"/>
        <end position="391"/>
    </location>
</feature>
<keyword evidence="4" id="KW-1185">Reference proteome</keyword>
<dbReference type="AlphaFoldDB" id="A0ABD3N4P8"/>
<evidence type="ECO:0000313" key="3">
    <source>
        <dbReference type="EMBL" id="KAL3769537.1"/>
    </source>
</evidence>
<accession>A0ABD3N4P8</accession>
<organism evidence="3 4">
    <name type="scientific">Cyclotella atomus</name>
    <dbReference type="NCBI Taxonomy" id="382360"/>
    <lineage>
        <taxon>Eukaryota</taxon>
        <taxon>Sar</taxon>
        <taxon>Stramenopiles</taxon>
        <taxon>Ochrophyta</taxon>
        <taxon>Bacillariophyta</taxon>
        <taxon>Coscinodiscophyceae</taxon>
        <taxon>Thalassiosirophycidae</taxon>
        <taxon>Stephanodiscales</taxon>
        <taxon>Stephanodiscaceae</taxon>
        <taxon>Cyclotella</taxon>
    </lineage>
</organism>
<evidence type="ECO:0000256" key="1">
    <source>
        <dbReference type="SAM" id="SignalP"/>
    </source>
</evidence>
<feature type="signal peptide" evidence="1">
    <location>
        <begin position="1"/>
        <end position="21"/>
    </location>
</feature>
<dbReference type="InterPro" id="IPR007314">
    <property type="entry name" value="Cofac_haem-bd_dom"/>
</dbReference>
<reference evidence="3 4" key="1">
    <citation type="submission" date="2024-10" db="EMBL/GenBank/DDBJ databases">
        <title>Updated reference genomes for cyclostephanoid diatoms.</title>
        <authorList>
            <person name="Roberts W.R."/>
            <person name="Alverson A.J."/>
        </authorList>
    </citation>
    <scope>NUCLEOTIDE SEQUENCE [LARGE SCALE GENOMIC DNA]</scope>
    <source>
        <strain evidence="3 4">AJA010-31</strain>
    </source>
</reference>
<keyword evidence="1" id="KW-0732">Signal</keyword>
<evidence type="ECO:0000259" key="2">
    <source>
        <dbReference type="Pfam" id="PF04187"/>
    </source>
</evidence>
<dbReference type="Proteomes" id="UP001530400">
    <property type="component" value="Unassembled WGS sequence"/>
</dbReference>
<comment type="caution">
    <text evidence="3">The sequence shown here is derived from an EMBL/GenBank/DDBJ whole genome shotgun (WGS) entry which is preliminary data.</text>
</comment>